<gene>
    <name evidence="2" type="ORF">I9080_003477</name>
</gene>
<dbReference type="AlphaFoldDB" id="A0A8H9R0L7"/>
<dbReference type="Proteomes" id="UP000859547">
    <property type="component" value="Unassembled WGS sequence"/>
</dbReference>
<evidence type="ECO:0000256" key="1">
    <source>
        <dbReference type="SAM" id="Coils"/>
    </source>
</evidence>
<dbReference type="EMBL" id="DACTCB010000056">
    <property type="protein sequence ID" value="HAT4309607.1"/>
    <property type="molecule type" value="Genomic_DNA"/>
</dbReference>
<name>A0A8H9R0L7_CLOPF</name>
<accession>A0A8H9R0L7</accession>
<evidence type="ECO:0000313" key="2">
    <source>
        <dbReference type="EMBL" id="HAT4309607.1"/>
    </source>
</evidence>
<keyword evidence="1" id="KW-0175">Coiled coil</keyword>
<protein>
    <submittedName>
        <fullName evidence="2">Uncharacterized protein</fullName>
    </submittedName>
</protein>
<feature type="coiled-coil region" evidence="1">
    <location>
        <begin position="2"/>
        <end position="39"/>
    </location>
</feature>
<reference evidence="2" key="2">
    <citation type="submission" date="2020-07" db="EMBL/GenBank/DDBJ databases">
        <authorList>
            <consortium name="NCBI Pathogen Detection Project"/>
        </authorList>
    </citation>
    <scope>NUCLEOTIDE SEQUENCE</scope>
    <source>
        <strain evidence="2">C8</strain>
    </source>
</reference>
<reference evidence="2" key="1">
    <citation type="journal article" date="2018" name="Genome Biol.">
        <title>SKESA: strategic k-mer extension for scrupulous assemblies.</title>
        <authorList>
            <person name="Souvorov A."/>
            <person name="Agarwala R."/>
            <person name="Lipman D.J."/>
        </authorList>
    </citation>
    <scope>NUCLEOTIDE SEQUENCE</scope>
    <source>
        <strain evidence="2">C8</strain>
    </source>
</reference>
<sequence>MIDNLIIKSEIYRKKENELKEKDDKIEYLNGAIEELKRVIGLKDDEIKTLKVSIESLSKKLNKFNEFLNFIKIMDEVKRFKYSFLNYSKITKNEIMFHDENKIYINKKFLEDNFFKAYKNMLFKDKLHLLKLLNLIEVSEENRFTKKIFVNGKYKRMIVFNRHILDFYCNLCS</sequence>
<proteinExistence type="predicted"/>
<comment type="caution">
    <text evidence="2">The sequence shown here is derived from an EMBL/GenBank/DDBJ whole genome shotgun (WGS) entry which is preliminary data.</text>
</comment>
<organism evidence="2">
    <name type="scientific">Clostridium perfringens</name>
    <dbReference type="NCBI Taxonomy" id="1502"/>
    <lineage>
        <taxon>Bacteria</taxon>
        <taxon>Bacillati</taxon>
        <taxon>Bacillota</taxon>
        <taxon>Clostridia</taxon>
        <taxon>Eubacteriales</taxon>
        <taxon>Clostridiaceae</taxon>
        <taxon>Clostridium</taxon>
    </lineage>
</organism>